<dbReference type="EMBL" id="JAACXV010023598">
    <property type="protein sequence ID" value="KAF7262923.1"/>
    <property type="molecule type" value="Genomic_DNA"/>
</dbReference>
<evidence type="ECO:0000313" key="3">
    <source>
        <dbReference type="EMBL" id="KAF7262929.1"/>
    </source>
</evidence>
<dbReference type="Proteomes" id="UP000625711">
    <property type="component" value="Unassembled WGS sequence"/>
</dbReference>
<evidence type="ECO:0000313" key="4">
    <source>
        <dbReference type="Proteomes" id="UP000625711"/>
    </source>
</evidence>
<evidence type="ECO:0000256" key="1">
    <source>
        <dbReference type="SAM" id="MobiDB-lite"/>
    </source>
</evidence>
<dbReference type="AlphaFoldDB" id="A0A834HKF7"/>
<accession>A0A834HKF7</accession>
<dbReference type="EMBL" id="JAACXV010023597">
    <property type="protein sequence ID" value="KAF7262929.1"/>
    <property type="molecule type" value="Genomic_DNA"/>
</dbReference>
<feature type="compositionally biased region" description="Basic and acidic residues" evidence="1">
    <location>
        <begin position="70"/>
        <end position="79"/>
    </location>
</feature>
<feature type="region of interest" description="Disordered" evidence="1">
    <location>
        <begin position="1"/>
        <end position="88"/>
    </location>
</feature>
<sequence length="147" mass="15683">MVEWVSSAWTLHGSTEPDRRPGTICGSSRRRGSCASVAGTSLVGRDGRVDRDWSEGDRRGRGPKAAGHRLPPDRGRDKAPAPTDGAALSLPLNRSLIGPSWSAAVNAKQNGKWGTIVDNLAASKSFNCYDPIITRKSLAGEYKGPEI</sequence>
<name>A0A834HKF7_RHYFE</name>
<comment type="caution">
    <text evidence="2">The sequence shown here is derived from an EMBL/GenBank/DDBJ whole genome shotgun (WGS) entry which is preliminary data.</text>
</comment>
<protein>
    <submittedName>
        <fullName evidence="2">Uncharacterized protein</fullName>
    </submittedName>
</protein>
<organism evidence="2 4">
    <name type="scientific">Rhynchophorus ferrugineus</name>
    <name type="common">Red palm weevil</name>
    <name type="synonym">Curculio ferrugineus</name>
    <dbReference type="NCBI Taxonomy" id="354439"/>
    <lineage>
        <taxon>Eukaryota</taxon>
        <taxon>Metazoa</taxon>
        <taxon>Ecdysozoa</taxon>
        <taxon>Arthropoda</taxon>
        <taxon>Hexapoda</taxon>
        <taxon>Insecta</taxon>
        <taxon>Pterygota</taxon>
        <taxon>Neoptera</taxon>
        <taxon>Endopterygota</taxon>
        <taxon>Coleoptera</taxon>
        <taxon>Polyphaga</taxon>
        <taxon>Cucujiformia</taxon>
        <taxon>Curculionidae</taxon>
        <taxon>Dryophthorinae</taxon>
        <taxon>Rhynchophorus</taxon>
    </lineage>
</organism>
<keyword evidence="4" id="KW-1185">Reference proteome</keyword>
<feature type="compositionally biased region" description="Basic and acidic residues" evidence="1">
    <location>
        <begin position="45"/>
        <end position="60"/>
    </location>
</feature>
<evidence type="ECO:0000313" key="2">
    <source>
        <dbReference type="EMBL" id="KAF7262923.1"/>
    </source>
</evidence>
<reference evidence="2" key="1">
    <citation type="submission" date="2020-08" db="EMBL/GenBank/DDBJ databases">
        <title>Genome sequencing and assembly of the red palm weevil Rhynchophorus ferrugineus.</title>
        <authorList>
            <person name="Dias G.B."/>
            <person name="Bergman C.M."/>
            <person name="Manee M."/>
        </authorList>
    </citation>
    <scope>NUCLEOTIDE SEQUENCE</scope>
    <source>
        <strain evidence="2">AA-2017</strain>
        <tissue evidence="2">Whole larva</tissue>
    </source>
</reference>
<proteinExistence type="predicted"/>
<gene>
    <name evidence="3" type="ORF">GWI33_003838</name>
    <name evidence="2" type="ORF">GWI33_003841</name>
</gene>